<reference evidence="3 4" key="1">
    <citation type="submission" date="2019-11" db="EMBL/GenBank/DDBJ databases">
        <authorList>
            <person name="Dong K."/>
        </authorList>
    </citation>
    <scope>NUCLEOTIDE SEQUENCE [LARGE SCALE GENOMIC DNA]</scope>
    <source>
        <strain evidence="3 4">JCM 17370</strain>
    </source>
</reference>
<gene>
    <name evidence="3" type="ORF">GL279_01660</name>
</gene>
<dbReference type="EMBL" id="WMIF01000001">
    <property type="protein sequence ID" value="MTH33299.1"/>
    <property type="molecule type" value="Genomic_DNA"/>
</dbReference>
<organism evidence="3 4">
    <name type="scientific">Paracoccus limosus</name>
    <dbReference type="NCBI Taxonomy" id="913252"/>
    <lineage>
        <taxon>Bacteria</taxon>
        <taxon>Pseudomonadati</taxon>
        <taxon>Pseudomonadota</taxon>
        <taxon>Alphaproteobacteria</taxon>
        <taxon>Rhodobacterales</taxon>
        <taxon>Paracoccaceae</taxon>
        <taxon>Paracoccus</taxon>
    </lineage>
</organism>
<dbReference type="Pfam" id="PF00300">
    <property type="entry name" value="His_Phos_1"/>
    <property type="match status" value="1"/>
</dbReference>
<dbReference type="PIRSF" id="PIRSF000709">
    <property type="entry name" value="6PFK_2-Ptase"/>
    <property type="match status" value="1"/>
</dbReference>
<evidence type="ECO:0000256" key="1">
    <source>
        <dbReference type="PIRSR" id="PIRSR613078-1"/>
    </source>
</evidence>
<dbReference type="InterPro" id="IPR001345">
    <property type="entry name" value="PG/BPGM_mutase_AS"/>
</dbReference>
<protein>
    <submittedName>
        <fullName evidence="3">Histidine phosphatase family protein</fullName>
    </submittedName>
</protein>
<feature type="active site" description="Proton donor/acceptor" evidence="1">
    <location>
        <position position="84"/>
    </location>
</feature>
<dbReference type="PROSITE" id="PS00175">
    <property type="entry name" value="PG_MUTASE"/>
    <property type="match status" value="1"/>
</dbReference>
<comment type="caution">
    <text evidence="3">The sequence shown here is derived from an EMBL/GenBank/DDBJ whole genome shotgun (WGS) entry which is preliminary data.</text>
</comment>
<sequence length="187" mass="20332">MGMTPTLYLLRHGQTEWNAQGRLQGRLDSPLTALGRGQAKRQAQLIAALPPELQCWSSPAGRAVETARIALGGRPLAFDARLAEIDIGAFTGRTLSELQSAHPEQFSGGGLDWYDRTPQGEDFAALHARVRSFLDGLRAPAIIVTHGVTLRMIRLVAMGLPLARIGEMSVFQGALHRVSAGRHQVFF</sequence>
<dbReference type="InterPro" id="IPR013078">
    <property type="entry name" value="His_Pase_superF_clade-1"/>
</dbReference>
<accession>A0A844GXD8</accession>
<dbReference type="Gene3D" id="3.40.50.1240">
    <property type="entry name" value="Phosphoglycerate mutase-like"/>
    <property type="match status" value="1"/>
</dbReference>
<dbReference type="Proteomes" id="UP000442533">
    <property type="component" value="Unassembled WGS sequence"/>
</dbReference>
<evidence type="ECO:0000313" key="3">
    <source>
        <dbReference type="EMBL" id="MTH33299.1"/>
    </source>
</evidence>
<dbReference type="InterPro" id="IPR029033">
    <property type="entry name" value="His_PPase_superfam"/>
</dbReference>
<dbReference type="SMART" id="SM00855">
    <property type="entry name" value="PGAM"/>
    <property type="match status" value="1"/>
</dbReference>
<feature type="binding site" evidence="2">
    <location>
        <begin position="11"/>
        <end position="18"/>
    </location>
    <ligand>
        <name>substrate</name>
    </ligand>
</feature>
<keyword evidence="4" id="KW-1185">Reference proteome</keyword>
<dbReference type="GO" id="GO:0005737">
    <property type="term" value="C:cytoplasm"/>
    <property type="evidence" value="ECO:0007669"/>
    <property type="project" value="TreeGrafter"/>
</dbReference>
<dbReference type="InterPro" id="IPR050275">
    <property type="entry name" value="PGM_Phosphatase"/>
</dbReference>
<evidence type="ECO:0000256" key="2">
    <source>
        <dbReference type="PIRSR" id="PIRSR613078-2"/>
    </source>
</evidence>
<evidence type="ECO:0000313" key="4">
    <source>
        <dbReference type="Proteomes" id="UP000442533"/>
    </source>
</evidence>
<feature type="binding site" evidence="2">
    <location>
        <position position="62"/>
    </location>
    <ligand>
        <name>substrate</name>
    </ligand>
</feature>
<dbReference type="GO" id="GO:0016791">
    <property type="term" value="F:phosphatase activity"/>
    <property type="evidence" value="ECO:0007669"/>
    <property type="project" value="TreeGrafter"/>
</dbReference>
<name>A0A844GXD8_9RHOB</name>
<feature type="active site" description="Tele-phosphohistidine intermediate" evidence="1">
    <location>
        <position position="12"/>
    </location>
</feature>
<proteinExistence type="predicted"/>
<dbReference type="PANTHER" id="PTHR48100:SF59">
    <property type="entry name" value="ADENOSYLCOBALAMIN_ALPHA-RIBAZOLE PHOSPHATASE"/>
    <property type="match status" value="1"/>
</dbReference>
<dbReference type="PANTHER" id="PTHR48100">
    <property type="entry name" value="BROAD-SPECIFICITY PHOSPHATASE YOR283W-RELATED"/>
    <property type="match status" value="1"/>
</dbReference>
<dbReference type="OrthoDB" id="9781415at2"/>
<dbReference type="CDD" id="cd07067">
    <property type="entry name" value="HP_PGM_like"/>
    <property type="match status" value="1"/>
</dbReference>
<dbReference type="AlphaFoldDB" id="A0A844GXD8"/>
<dbReference type="SUPFAM" id="SSF53254">
    <property type="entry name" value="Phosphoglycerate mutase-like"/>
    <property type="match status" value="1"/>
</dbReference>